<evidence type="ECO:0000256" key="1">
    <source>
        <dbReference type="ARBA" id="ARBA00022737"/>
    </source>
</evidence>
<keyword evidence="4" id="KW-1185">Reference proteome</keyword>
<reference evidence="3 4" key="1">
    <citation type="submission" date="2020-05" db="EMBL/GenBank/DDBJ databases">
        <title>Parvularcula mediterraneae sp. nov., isolated from polypropylene straw from shallow seawater of the seashore of Laganas in Zakynthos island, Greece.</title>
        <authorList>
            <person name="Szabo I."/>
            <person name="Al-Omari J."/>
            <person name="Rado J."/>
            <person name="Szerdahelyi G.S."/>
        </authorList>
    </citation>
    <scope>NUCLEOTIDE SEQUENCE [LARGE SCALE GENOMIC DNA]</scope>
    <source>
        <strain evidence="3 4">ZS-1/3</strain>
    </source>
</reference>
<dbReference type="Proteomes" id="UP000536835">
    <property type="component" value="Unassembled WGS sequence"/>
</dbReference>
<dbReference type="NCBIfam" id="TIGR03696">
    <property type="entry name" value="Rhs_assc_core"/>
    <property type="match status" value="1"/>
</dbReference>
<dbReference type="Pfam" id="PF05593">
    <property type="entry name" value="RHS_repeat"/>
    <property type="match status" value="1"/>
</dbReference>
<proteinExistence type="predicted"/>
<dbReference type="EMBL" id="JABFCX010000002">
    <property type="protein sequence ID" value="NNU15983.1"/>
    <property type="molecule type" value="Genomic_DNA"/>
</dbReference>
<dbReference type="InterPro" id="IPR050708">
    <property type="entry name" value="T6SS_VgrG/RHS"/>
</dbReference>
<organism evidence="3 4">
    <name type="scientific">Parvularcula mediterranea</name>
    <dbReference type="NCBI Taxonomy" id="2732508"/>
    <lineage>
        <taxon>Bacteria</taxon>
        <taxon>Pseudomonadati</taxon>
        <taxon>Pseudomonadota</taxon>
        <taxon>Alphaproteobacteria</taxon>
        <taxon>Parvularculales</taxon>
        <taxon>Parvularculaceae</taxon>
        <taxon>Parvularcula</taxon>
    </lineage>
</organism>
<dbReference type="InterPro" id="IPR056823">
    <property type="entry name" value="TEN-like_YD-shell"/>
</dbReference>
<comment type="caution">
    <text evidence="3">The sequence shown here is derived from an EMBL/GenBank/DDBJ whole genome shotgun (WGS) entry which is preliminary data.</text>
</comment>
<evidence type="ECO:0000313" key="4">
    <source>
        <dbReference type="Proteomes" id="UP000536835"/>
    </source>
</evidence>
<sequence>MWWVLSLPQALAQQSYAEPFDHTTMLANFAPSSITGELAPLGQGLMGEQYDLNTGQISFRHVDVSIPGNSGLPVEFARVARGHGFEGGVNAHPNRPLGTWDVDVPFIAFRQLVTHHNAPTTGSYEANKIVSIGMKLNVPGQGIKPVRNLSGQQVTSGGGSVTSDLGAGRASSPGFMATNDHWLIYAPGNHSEGTGYLAISPTGVKYKLDQVIRRYAGQFEYKLLQGEPWVRADTVYYMPSVITDAYGNTVQYTYNNFGVTQIVANDGRQIDITYQTSRISQVTANGRTWTYAYKPNSDELDRVTLPNSTYWELDVAPLYEDPHYLCEMERQSDQAGQNAIWPVRVRHPSGAIGEFDLRMVSHIVEDPISYPYVPGDPGPATNRATACSYGAPFAWQFFSLSLTEKRLYAHSGATADKWTYNYHEEPGQWSRASATMKWAWGATVNTDLTQRTVIDSEGHRTVTYINRVQAGTSEGQIDRIERYETATSTTPLEVVHYDEYDSHQTQVVDINGAPLSTQFRHLPQKVRIVRGADIYTTEYFREFNPSNTNYAYFEPHKIIQSSNLQTDQRTIDLEFDAEPADWIIRLLTKRTIDGKLIDELEYDTGFKGKIHRHFAFGTLSSQFGYHSGGVQAGALRYHELFLAAGGVDRRTEYHSWKRGLPKRIDRNDGNSVHRDVDDNGWVTSQTDAVGTVVSYEYNSMGWLTKIDRPGSWGDSIIDYQNVGTSNFHQRERQGDRYSQIYYDGFFRPWLTRSWDNTDQAGTASVVRTAYDGLGRPVFTSHPSADWSPQDGFETTYDALGRVTKVRENISPYATTTTNYLNGHRTQIIDPEGHHKNIHRSGYGSPNDGYVTNINEWTGGHTHLRTTVMAYDDWGNIRTARQYGNSGGFSADFTQTYSYDGSLRLCQHHTPEQGSKLFRYNHAGELTQWAEGQPQTSGCGSMPSGATINQSYTLLGQPDITDFPGSTPDINRDYDLNGNPYEVFRGSGSTQSRWSYRYDYLGDADLLREETLRYEGRTFRTDYNNQVGGQLNRRKLVTGDWVAFYPNALGQATAATNLGTTDSYASNLTYHRNGMLSQMNLGNGSVFNMDINARQQVEKISYSSGFDLRYTYDNVGRVLSINDFNDDVEGDRTFSYDGMGRLKTAQGPWGSGSFSYDPVGNIMEKVLGGRTVDIEYDSNNRLERYSDSATNDGWLNSSYDSRGNVLSDGKRTFVYDLANQPTQVTVGSQPIVSSVIPSTIDLGGAGYTKWGSGMPASGPPSDWTFANGVASIDIAPRSWAPVVSRNVIHAQEGERYRVTLDIKADGTVQDRPGETGRHIGILIRRLDGDYQEEAQRDAAVKMVDLQGDGVWRTYTLEYTATSNDTFLRPRVYRRAILDGNGTVSIRNFRAERIEDGSTTTNYTYDGNLKRIKAVEGGVTTYFVYGSSGALLHKLKVEAGQPDEATDYISVAGRSLARITNGEVTYVYADHLGSNSVLADDQGNVIAKETLTPYGEVWAGSSPTNDNGPTFTGHVRDSATGLTYMQARYYNPVVGRFLAKDPVEFDTGGPAYFNRYSYALNSPTTIIDPMGLCGTRAERYQDCTINIHDREDLTPEEEAAVAELEAQIKIVGGAIADGGTEEEVAAWEEISAFNIRPKTHNSKDPQRYATANVGTDNSVDVWKGGVDAVAKAASEGNVKFSPSDLSAHIVIHEVYHFTASDRNRRARALAEPFLAQKLAFKRAEYQNDVESREAGKRLGVISEGYRGAAYRIGTW</sequence>
<name>A0A7Y3W4Z0_9PROT</name>
<evidence type="ECO:0000313" key="3">
    <source>
        <dbReference type="EMBL" id="NNU15983.1"/>
    </source>
</evidence>
<dbReference type="Pfam" id="PF25023">
    <property type="entry name" value="TEN_YD-shell"/>
    <property type="match status" value="1"/>
</dbReference>
<dbReference type="RefSeq" id="WP_173197845.1">
    <property type="nucleotide sequence ID" value="NZ_JABFCX010000002.1"/>
</dbReference>
<dbReference type="PANTHER" id="PTHR32305">
    <property type="match status" value="1"/>
</dbReference>
<dbReference type="Gene3D" id="2.180.10.10">
    <property type="entry name" value="RHS repeat-associated core"/>
    <property type="match status" value="2"/>
</dbReference>
<dbReference type="PANTHER" id="PTHR32305:SF15">
    <property type="entry name" value="PROTEIN RHSA-RELATED"/>
    <property type="match status" value="1"/>
</dbReference>
<gene>
    <name evidence="3" type="ORF">HK107_06575</name>
</gene>
<feature type="domain" description="Teneurin-like YD-shell" evidence="2">
    <location>
        <begin position="1394"/>
        <end position="1561"/>
    </location>
</feature>
<accession>A0A7Y3W4Z0</accession>
<keyword evidence="1" id="KW-0677">Repeat</keyword>
<dbReference type="InterPro" id="IPR031325">
    <property type="entry name" value="RHS_repeat"/>
</dbReference>
<protein>
    <recommendedName>
        <fullName evidence="2">Teneurin-like YD-shell domain-containing protein</fullName>
    </recommendedName>
</protein>
<dbReference type="InterPro" id="IPR022385">
    <property type="entry name" value="Rhs_assc_core"/>
</dbReference>
<evidence type="ECO:0000259" key="2">
    <source>
        <dbReference type="Pfam" id="PF25023"/>
    </source>
</evidence>